<dbReference type="Proteomes" id="UP000663891">
    <property type="component" value="Unassembled WGS sequence"/>
</dbReference>
<evidence type="ECO:0000256" key="1">
    <source>
        <dbReference type="SAM" id="Phobius"/>
    </source>
</evidence>
<reference evidence="2" key="1">
    <citation type="submission" date="2021-02" db="EMBL/GenBank/DDBJ databases">
        <authorList>
            <person name="Nowell W R."/>
        </authorList>
    </citation>
    <scope>NUCLEOTIDE SEQUENCE</scope>
</reference>
<keyword evidence="1" id="KW-0472">Membrane</keyword>
<dbReference type="EMBL" id="CAJNON010000080">
    <property type="protein sequence ID" value="CAF0932191.1"/>
    <property type="molecule type" value="Genomic_DNA"/>
</dbReference>
<name>A0A814BSI5_9BILA</name>
<evidence type="ECO:0000313" key="2">
    <source>
        <dbReference type="EMBL" id="CAF0932191.1"/>
    </source>
</evidence>
<accession>A0A814BSI5</accession>
<sequence length="374" mass="42882">MMRSGYKTYVTICLIGLSLIVILLFTKRSQSKALHSSKMSTTSLYAYAQRLSINGKIDPPCSRTQNIYVCSGYCPWNNTHNNELVTCSFLPRIHNADFVKYNIYCTPELDHCPTYNAWLKDSLPPTEKFIQRIPDELLSNFTLNYSVRVDYTYKEFRDSVSLPVKWTNEMIRKYQTQLRQRVKYGSYTNNDTYLVLDKYASLAVTNKKCAVIGSEDPWIEAALLEYNASNVTTIEYGTIHSDISRLTTITPMDFAKKQANRQELFDSVWSYSSLEHDGLGRYRDPLNAYGDLQTMTKITCILRPGGFFFLGLPINIEDSIAFNLHRVYGPIRLPLIYRYYHVVELLGVGMAKNPGDWGTQHFVVLQNKIGCKGS</sequence>
<keyword evidence="1" id="KW-0812">Transmembrane</keyword>
<feature type="transmembrane region" description="Helical" evidence="1">
    <location>
        <begin position="6"/>
        <end position="25"/>
    </location>
</feature>
<keyword evidence="1" id="KW-1133">Transmembrane helix</keyword>
<comment type="caution">
    <text evidence="2">The sequence shown here is derived from an EMBL/GenBank/DDBJ whole genome shotgun (WGS) entry which is preliminary data.</text>
</comment>
<dbReference type="InterPro" id="IPR004951">
    <property type="entry name" value="DUF268_CAE_spp"/>
</dbReference>
<evidence type="ECO:0000313" key="3">
    <source>
        <dbReference type="Proteomes" id="UP000663891"/>
    </source>
</evidence>
<organism evidence="2 3">
    <name type="scientific">Adineta steineri</name>
    <dbReference type="NCBI Taxonomy" id="433720"/>
    <lineage>
        <taxon>Eukaryota</taxon>
        <taxon>Metazoa</taxon>
        <taxon>Spiralia</taxon>
        <taxon>Gnathifera</taxon>
        <taxon>Rotifera</taxon>
        <taxon>Eurotatoria</taxon>
        <taxon>Bdelloidea</taxon>
        <taxon>Adinetida</taxon>
        <taxon>Adinetidae</taxon>
        <taxon>Adineta</taxon>
    </lineage>
</organism>
<proteinExistence type="predicted"/>
<dbReference type="OrthoDB" id="428346at2759"/>
<dbReference type="AlphaFoldDB" id="A0A814BSI5"/>
<protein>
    <submittedName>
        <fullName evidence="2">Uncharacterized protein</fullName>
    </submittedName>
</protein>
<dbReference type="Pfam" id="PF03269">
    <property type="entry name" value="DUF268"/>
    <property type="match status" value="1"/>
</dbReference>
<gene>
    <name evidence="2" type="ORF">VCS650_LOCUS10997</name>
</gene>